<reference evidence="3 4" key="1">
    <citation type="submission" date="2018-12" db="EMBL/GenBank/DDBJ databases">
        <title>Rubrispira sanarue gen. nov., sp., nov., a member of the order Silvanigrellales, isolated from a brackish lake in Hamamatsu Japan.</title>
        <authorList>
            <person name="Maejima Y."/>
            <person name="Iino T."/>
            <person name="Muraguchi Y."/>
            <person name="Fukuda K."/>
            <person name="Nojiri H."/>
            <person name="Ohkuma M."/>
            <person name="Moriuchi R."/>
            <person name="Dohra H."/>
            <person name="Kimbara K."/>
            <person name="Shintani M."/>
        </authorList>
    </citation>
    <scope>NUCLEOTIDE SEQUENCE [LARGE SCALE GENOMIC DNA]</scope>
    <source>
        <strain evidence="3 4">RF1110005</strain>
    </source>
</reference>
<keyword evidence="2" id="KW-0732">Signal</keyword>
<feature type="chain" id="PRO_5020555265" description="Outer membrane protein beta-barrel domain-containing protein" evidence="2">
    <location>
        <begin position="23"/>
        <end position="342"/>
    </location>
</feature>
<proteinExistence type="predicted"/>
<feature type="signal peptide" evidence="2">
    <location>
        <begin position="1"/>
        <end position="22"/>
    </location>
</feature>
<evidence type="ECO:0000256" key="1">
    <source>
        <dbReference type="SAM" id="MobiDB-lite"/>
    </source>
</evidence>
<accession>A0A4P2VSA7</accession>
<evidence type="ECO:0008006" key="5">
    <source>
        <dbReference type="Google" id="ProtNLM"/>
    </source>
</evidence>
<dbReference type="RefSeq" id="WP_130606354.1">
    <property type="nucleotide sequence ID" value="NZ_AP019368.1"/>
</dbReference>
<gene>
    <name evidence="3" type="ORF">JCM31447_05950</name>
</gene>
<protein>
    <recommendedName>
        <fullName evidence="5">Outer membrane protein beta-barrel domain-containing protein</fullName>
    </recommendedName>
</protein>
<dbReference type="Proteomes" id="UP000291236">
    <property type="component" value="Chromosome"/>
</dbReference>
<dbReference type="OrthoDB" id="5290422at2"/>
<feature type="compositionally biased region" description="Basic and acidic residues" evidence="1">
    <location>
        <begin position="78"/>
        <end position="120"/>
    </location>
</feature>
<sequence>MRKLLETVIIIFLLCFFSKVSAQEDPTVPISQRYLNNPLINDATRNPIPSNNPFIQSQGSQKTNNKNLKPNETLNPQKKIETETKNQTVEEAKKNEQQPDKKEEKKSEIAEKKEESKPDVDNGLFGPFRIGPMVGFGLFMGPNFSIESKIFKYIGLSISYSGFNSINLFYISQIKSLLNNQSSSFTINALKMKYNQLEGKLSIFPFGTSFFLGVAYGQRNISLNANADVIVNISGLSASTPVKELIEITTIYLTPQIGWLATWGGRYGWFAVGTEFGLQFPVKNTVTLTTTFTDPGVTSSIDTIKASSEYIALSNQLQSSLVDNLNKYPIPYWNILKIGWLF</sequence>
<organism evidence="3 4">
    <name type="scientific">Fluviispira sanaruensis</name>
    <dbReference type="NCBI Taxonomy" id="2493639"/>
    <lineage>
        <taxon>Bacteria</taxon>
        <taxon>Pseudomonadati</taxon>
        <taxon>Bdellovibrionota</taxon>
        <taxon>Oligoflexia</taxon>
        <taxon>Silvanigrellales</taxon>
        <taxon>Silvanigrellaceae</taxon>
        <taxon>Fluviispira</taxon>
    </lineage>
</organism>
<evidence type="ECO:0000256" key="2">
    <source>
        <dbReference type="SAM" id="SignalP"/>
    </source>
</evidence>
<dbReference type="EMBL" id="AP019368">
    <property type="protein sequence ID" value="BBH52155.1"/>
    <property type="molecule type" value="Genomic_DNA"/>
</dbReference>
<feature type="region of interest" description="Disordered" evidence="1">
    <location>
        <begin position="41"/>
        <end position="123"/>
    </location>
</feature>
<evidence type="ECO:0000313" key="4">
    <source>
        <dbReference type="Proteomes" id="UP000291236"/>
    </source>
</evidence>
<evidence type="ECO:0000313" key="3">
    <source>
        <dbReference type="EMBL" id="BBH52155.1"/>
    </source>
</evidence>
<dbReference type="KEGG" id="sbf:JCM31447_05950"/>
<keyword evidence="4" id="KW-1185">Reference proteome</keyword>
<dbReference type="AlphaFoldDB" id="A0A4P2VSA7"/>
<name>A0A4P2VSA7_FLUSA</name>
<feature type="compositionally biased region" description="Polar residues" evidence="1">
    <location>
        <begin position="41"/>
        <end position="76"/>
    </location>
</feature>